<evidence type="ECO:0000256" key="14">
    <source>
        <dbReference type="SAM" id="SignalP"/>
    </source>
</evidence>
<keyword evidence="8 13" id="KW-0798">TonB box</keyword>
<dbReference type="AlphaFoldDB" id="A0A4Y1YPF7"/>
<dbReference type="Gene3D" id="3.55.50.30">
    <property type="match status" value="1"/>
</dbReference>
<evidence type="ECO:0000256" key="8">
    <source>
        <dbReference type="ARBA" id="ARBA00023077"/>
    </source>
</evidence>
<feature type="domain" description="Secretin/TonB short N-terminal" evidence="15">
    <location>
        <begin position="49"/>
        <end position="100"/>
    </location>
</feature>
<dbReference type="Gene3D" id="2.170.130.10">
    <property type="entry name" value="TonB-dependent receptor, plug domain"/>
    <property type="match status" value="1"/>
</dbReference>
<evidence type="ECO:0000256" key="7">
    <source>
        <dbReference type="ARBA" id="ARBA00023004"/>
    </source>
</evidence>
<evidence type="ECO:0000256" key="13">
    <source>
        <dbReference type="RuleBase" id="RU003357"/>
    </source>
</evidence>
<dbReference type="InterPro" id="IPR037066">
    <property type="entry name" value="Plug_dom_sf"/>
</dbReference>
<dbReference type="SMART" id="SM00965">
    <property type="entry name" value="STN"/>
    <property type="match status" value="1"/>
</dbReference>
<keyword evidence="3 12" id="KW-0813">Transport</keyword>
<evidence type="ECO:0000256" key="6">
    <source>
        <dbReference type="ARBA" id="ARBA00022692"/>
    </source>
</evidence>
<keyword evidence="5" id="KW-0406">Ion transport</keyword>
<dbReference type="Proteomes" id="UP000316473">
    <property type="component" value="Chromosome"/>
</dbReference>
<dbReference type="InterPro" id="IPR011662">
    <property type="entry name" value="Secretin/TonB_short_N"/>
</dbReference>
<keyword evidence="4 12" id="KW-1134">Transmembrane beta strand</keyword>
<dbReference type="EMBL" id="AP019755">
    <property type="protein sequence ID" value="BBL34667.1"/>
    <property type="molecule type" value="Genomic_DNA"/>
</dbReference>
<evidence type="ECO:0000256" key="11">
    <source>
        <dbReference type="ARBA" id="ARBA00023237"/>
    </source>
</evidence>
<proteinExistence type="inferred from homology"/>
<gene>
    <name evidence="16" type="ORF">Nstercoris_00906</name>
</gene>
<evidence type="ECO:0000256" key="10">
    <source>
        <dbReference type="ARBA" id="ARBA00023170"/>
    </source>
</evidence>
<dbReference type="Pfam" id="PF07660">
    <property type="entry name" value="STN"/>
    <property type="match status" value="1"/>
</dbReference>
<dbReference type="Pfam" id="PF00593">
    <property type="entry name" value="TonB_dep_Rec_b-barrel"/>
    <property type="match status" value="1"/>
</dbReference>
<dbReference type="InterPro" id="IPR000531">
    <property type="entry name" value="Beta-barrel_TonB"/>
</dbReference>
<dbReference type="Pfam" id="PF07715">
    <property type="entry name" value="Plug"/>
    <property type="match status" value="1"/>
</dbReference>
<dbReference type="InterPro" id="IPR036942">
    <property type="entry name" value="Beta-barrel_TonB_sf"/>
</dbReference>
<keyword evidence="14" id="KW-0732">Signal</keyword>
<keyword evidence="9 12" id="KW-0472">Membrane</keyword>
<keyword evidence="17" id="KW-1185">Reference proteome</keyword>
<evidence type="ECO:0000256" key="2">
    <source>
        <dbReference type="ARBA" id="ARBA00009810"/>
    </source>
</evidence>
<evidence type="ECO:0000256" key="1">
    <source>
        <dbReference type="ARBA" id="ARBA00004571"/>
    </source>
</evidence>
<name>A0A4Y1YPF7_9PROT</name>
<evidence type="ECO:0000313" key="16">
    <source>
        <dbReference type="EMBL" id="BBL34667.1"/>
    </source>
</evidence>
<keyword evidence="6 12" id="KW-0812">Transmembrane</keyword>
<feature type="signal peptide" evidence="14">
    <location>
        <begin position="1"/>
        <end position="21"/>
    </location>
</feature>
<sequence length="762" mass="84291">MKSLFGLLPLLILLWVNITNAQDMATYSFNLPAQPLSSTLNRLAAVTGTKMIYADEATRDHQAPPLRGNFTLAEALSRVLDKSQLKYEIADNNMVVIKQVAANTRSILPEITITAGDGGALTVPDMIQAIANIQRTPGAVEVVPETVFKSGPASTAKDILGWVPGVIAQPKSNIDNRVSIRGSGLTRNYGNRGVNMYMDGIPVNTADGLFDLFEIDPSAYRYVEVFKGANALRYGANALGGAVNFVTPTGYDAPTFDGRFDAGSFGFVRGQASMAGVHGPVDWFAAVSAQHEDGFREHSEGHVVRGNINFGYQFSPDAETRFYINANTWRQQLPGELTKSVALNAPRSADPEFVQQNQQRNIDSVRLANKTTLRFGPTTVDFGAFGHHRHVDHPIFRYLDYYVYDYGGFARVTDDRVIEGFRNRLIVGVNVHNGENNSQEFVNLDGAMKGDLAVSTLDKSQNYSVYAENSFYVLQNVALIAGGQFLHAVRDRKDRFLSDGDQSGRRTYDFFSPKVGVLWDIDPEWQIFANISRSVEVPTFDANTFMTTASSTVNAQTATTYEIGTRGRRSDVTWDISFYRAEIKNELQCLRTAPWSLCTVVNADRTIHQGVEVGLGATLLKGIVTQKDSLRVNAAYTYSDFFFDGDTTFGHNKLPGIPPHYIRAEMLYKYSNGFHAGPNVEWMPQSYYADNANSLAIDPYTLFNFKIGYDHGASWSGYLEGRNLLNARYISTTMTSGVADADSALFNSGYGRSIYGGIRFRW</sequence>
<protein>
    <submittedName>
        <fullName evidence="16">Vitamin B12 transporter BtuB</fullName>
    </submittedName>
</protein>
<keyword evidence="10" id="KW-0675">Receptor</keyword>
<evidence type="ECO:0000313" key="17">
    <source>
        <dbReference type="Proteomes" id="UP000316473"/>
    </source>
</evidence>
<accession>A0A4Y1YPF7</accession>
<dbReference type="SUPFAM" id="SSF56935">
    <property type="entry name" value="Porins"/>
    <property type="match status" value="1"/>
</dbReference>
<dbReference type="PANTHER" id="PTHR30069">
    <property type="entry name" value="TONB-DEPENDENT OUTER MEMBRANE RECEPTOR"/>
    <property type="match status" value="1"/>
</dbReference>
<dbReference type="InterPro" id="IPR012910">
    <property type="entry name" value="Plug_dom"/>
</dbReference>
<keyword evidence="7" id="KW-0408">Iron</keyword>
<organism evidence="16 17">
    <name type="scientific">Nitrosomonas stercoris</name>
    <dbReference type="NCBI Taxonomy" id="1444684"/>
    <lineage>
        <taxon>Bacteria</taxon>
        <taxon>Pseudomonadati</taxon>
        <taxon>Pseudomonadota</taxon>
        <taxon>Betaproteobacteria</taxon>
        <taxon>Nitrosomonadales</taxon>
        <taxon>Nitrosomonadaceae</taxon>
        <taxon>Nitrosomonas</taxon>
    </lineage>
</organism>
<evidence type="ECO:0000256" key="5">
    <source>
        <dbReference type="ARBA" id="ARBA00022496"/>
    </source>
</evidence>
<dbReference type="PANTHER" id="PTHR30069:SF28">
    <property type="entry name" value="TONB-DEPENDENT RECEPTOR YNCD-RELATED"/>
    <property type="match status" value="1"/>
</dbReference>
<evidence type="ECO:0000256" key="3">
    <source>
        <dbReference type="ARBA" id="ARBA00022448"/>
    </source>
</evidence>
<evidence type="ECO:0000259" key="15">
    <source>
        <dbReference type="SMART" id="SM00965"/>
    </source>
</evidence>
<comment type="subcellular location">
    <subcellularLocation>
        <location evidence="1 12">Cell outer membrane</location>
        <topology evidence="1 12">Multi-pass membrane protein</topology>
    </subcellularLocation>
</comment>
<dbReference type="KEGG" id="nst:Nstercoris_00906"/>
<reference evidence="16 17" key="1">
    <citation type="submission" date="2019-06" db="EMBL/GenBank/DDBJ databases">
        <title>Nitrosomonas stercoris KYUHI-S whole genome shotgun sequence.</title>
        <authorList>
            <person name="Nakagawa T."/>
            <person name="Tsuchiya Y."/>
            <person name="Takahashi R."/>
        </authorList>
    </citation>
    <scope>NUCLEOTIDE SEQUENCE [LARGE SCALE GENOMIC DNA]</scope>
    <source>
        <strain evidence="16 17">KYUHI-S</strain>
    </source>
</reference>
<keyword evidence="5" id="KW-0410">Iron transport</keyword>
<keyword evidence="11 12" id="KW-0998">Cell outer membrane</keyword>
<dbReference type="Gene3D" id="2.40.170.20">
    <property type="entry name" value="TonB-dependent receptor, beta-barrel domain"/>
    <property type="match status" value="1"/>
</dbReference>
<evidence type="ECO:0000256" key="9">
    <source>
        <dbReference type="ARBA" id="ARBA00023136"/>
    </source>
</evidence>
<evidence type="ECO:0000256" key="4">
    <source>
        <dbReference type="ARBA" id="ARBA00022452"/>
    </source>
</evidence>
<evidence type="ECO:0000256" key="12">
    <source>
        <dbReference type="PROSITE-ProRule" id="PRU01360"/>
    </source>
</evidence>
<dbReference type="GO" id="GO:0015344">
    <property type="term" value="F:siderophore uptake transmembrane transporter activity"/>
    <property type="evidence" value="ECO:0007669"/>
    <property type="project" value="TreeGrafter"/>
</dbReference>
<dbReference type="GO" id="GO:0009279">
    <property type="term" value="C:cell outer membrane"/>
    <property type="evidence" value="ECO:0007669"/>
    <property type="project" value="UniProtKB-SubCell"/>
</dbReference>
<dbReference type="InterPro" id="IPR039426">
    <property type="entry name" value="TonB-dep_rcpt-like"/>
</dbReference>
<feature type="chain" id="PRO_5021241783" evidence="14">
    <location>
        <begin position="22"/>
        <end position="762"/>
    </location>
</feature>
<comment type="similarity">
    <text evidence="2 12 13">Belongs to the TonB-dependent receptor family.</text>
</comment>
<dbReference type="PROSITE" id="PS52016">
    <property type="entry name" value="TONB_DEPENDENT_REC_3"/>
    <property type="match status" value="1"/>
</dbReference>
<dbReference type="GO" id="GO:0044718">
    <property type="term" value="P:siderophore transmembrane transport"/>
    <property type="evidence" value="ECO:0007669"/>
    <property type="project" value="TreeGrafter"/>
</dbReference>